<dbReference type="Pfam" id="PF04542">
    <property type="entry name" value="Sigma70_r2"/>
    <property type="match status" value="1"/>
</dbReference>
<comment type="caution">
    <text evidence="9">The sequence shown here is derived from an EMBL/GenBank/DDBJ whole genome shotgun (WGS) entry which is preliminary data.</text>
</comment>
<dbReference type="GO" id="GO:0003677">
    <property type="term" value="F:DNA binding"/>
    <property type="evidence" value="ECO:0007669"/>
    <property type="project" value="UniProtKB-KW"/>
</dbReference>
<dbReference type="InterPro" id="IPR007627">
    <property type="entry name" value="RNA_pol_sigma70_r2"/>
</dbReference>
<feature type="domain" description="RNA polymerase sigma-70 region 2" evidence="7">
    <location>
        <begin position="4"/>
        <end position="67"/>
    </location>
</feature>
<evidence type="ECO:0000256" key="5">
    <source>
        <dbReference type="ARBA" id="ARBA00023163"/>
    </source>
</evidence>
<evidence type="ECO:0000313" key="10">
    <source>
        <dbReference type="Proteomes" id="UP000325255"/>
    </source>
</evidence>
<name>A0A5M6IQL7_9PROT</name>
<comment type="similarity">
    <text evidence="1 6">Belongs to the sigma-70 factor family. ECF subfamily.</text>
</comment>
<dbReference type="CDD" id="cd06171">
    <property type="entry name" value="Sigma70_r4"/>
    <property type="match status" value="1"/>
</dbReference>
<reference evidence="9 10" key="1">
    <citation type="submission" date="2019-09" db="EMBL/GenBank/DDBJ databases">
        <title>Genome sequence of Rhodovastum atsumiense, a diverse member of the Acetobacteraceae family of non-sulfur purple photosynthetic bacteria.</title>
        <authorList>
            <person name="Meyer T."/>
            <person name="Kyndt J."/>
        </authorList>
    </citation>
    <scope>NUCLEOTIDE SEQUENCE [LARGE SCALE GENOMIC DNA]</scope>
    <source>
        <strain evidence="9 10">DSM 21279</strain>
    </source>
</reference>
<dbReference type="OrthoDB" id="9803470at2"/>
<dbReference type="InterPro" id="IPR036388">
    <property type="entry name" value="WH-like_DNA-bd_sf"/>
</dbReference>
<dbReference type="InterPro" id="IPR013249">
    <property type="entry name" value="RNA_pol_sigma70_r4_t2"/>
</dbReference>
<keyword evidence="4 6" id="KW-0238">DNA-binding</keyword>
<dbReference type="PROSITE" id="PS01063">
    <property type="entry name" value="SIGMA70_ECF"/>
    <property type="match status" value="1"/>
</dbReference>
<dbReference type="InterPro" id="IPR013325">
    <property type="entry name" value="RNA_pol_sigma_r2"/>
</dbReference>
<dbReference type="Pfam" id="PF08281">
    <property type="entry name" value="Sigma70_r4_2"/>
    <property type="match status" value="1"/>
</dbReference>
<keyword evidence="5 6" id="KW-0804">Transcription</keyword>
<dbReference type="EMBL" id="VWPK01000031">
    <property type="protein sequence ID" value="KAA5610566.1"/>
    <property type="molecule type" value="Genomic_DNA"/>
</dbReference>
<dbReference type="NCBIfam" id="TIGR02937">
    <property type="entry name" value="sigma70-ECF"/>
    <property type="match status" value="1"/>
</dbReference>
<evidence type="ECO:0000256" key="3">
    <source>
        <dbReference type="ARBA" id="ARBA00023082"/>
    </source>
</evidence>
<dbReference type="InterPro" id="IPR013324">
    <property type="entry name" value="RNA_pol_sigma_r3/r4-like"/>
</dbReference>
<dbReference type="Proteomes" id="UP000325255">
    <property type="component" value="Unassembled WGS sequence"/>
</dbReference>
<dbReference type="InterPro" id="IPR000838">
    <property type="entry name" value="RNA_pol_sigma70_ECF_CS"/>
</dbReference>
<evidence type="ECO:0000259" key="7">
    <source>
        <dbReference type="Pfam" id="PF04542"/>
    </source>
</evidence>
<feature type="domain" description="RNA polymerase sigma factor 70 region 4 type 2" evidence="8">
    <location>
        <begin position="102"/>
        <end position="146"/>
    </location>
</feature>
<dbReference type="InterPro" id="IPR014284">
    <property type="entry name" value="RNA_pol_sigma-70_dom"/>
</dbReference>
<dbReference type="Gene3D" id="1.10.1740.10">
    <property type="match status" value="1"/>
</dbReference>
<protein>
    <recommendedName>
        <fullName evidence="6">RNA polymerase sigma factor</fullName>
    </recommendedName>
</protein>
<evidence type="ECO:0000256" key="6">
    <source>
        <dbReference type="RuleBase" id="RU000716"/>
    </source>
</evidence>
<evidence type="ECO:0000256" key="1">
    <source>
        <dbReference type="ARBA" id="ARBA00010641"/>
    </source>
</evidence>
<dbReference type="SUPFAM" id="SSF88659">
    <property type="entry name" value="Sigma3 and sigma4 domains of RNA polymerase sigma factors"/>
    <property type="match status" value="1"/>
</dbReference>
<dbReference type="PANTHER" id="PTHR43133:SF25">
    <property type="entry name" value="RNA POLYMERASE SIGMA FACTOR RFAY-RELATED"/>
    <property type="match status" value="1"/>
</dbReference>
<evidence type="ECO:0000313" key="9">
    <source>
        <dbReference type="EMBL" id="KAA5610566.1"/>
    </source>
</evidence>
<gene>
    <name evidence="9" type="ORF">F1189_18870</name>
</gene>
<sequence length="159" mass="17451">MLIALLPELRGYARFLVRGTAEADDLVQETLVRALPALPQLVNGTSLRPWLFAILRNAFFEQARRRRSEHAALQNSPIETGASLPEQHGRVDLTDLQRHLFALPPLLREALVLVGAHGLSYEEAAAICGVPVGTMKARVSRGRAQLARAMAAPFREPEG</sequence>
<dbReference type="AlphaFoldDB" id="A0A5M6IQL7"/>
<accession>A0A5M6IQL7</accession>
<dbReference type="GO" id="GO:0016987">
    <property type="term" value="F:sigma factor activity"/>
    <property type="evidence" value="ECO:0007669"/>
    <property type="project" value="UniProtKB-KW"/>
</dbReference>
<dbReference type="SUPFAM" id="SSF88946">
    <property type="entry name" value="Sigma2 domain of RNA polymerase sigma factors"/>
    <property type="match status" value="1"/>
</dbReference>
<keyword evidence="3 6" id="KW-0731">Sigma factor</keyword>
<evidence type="ECO:0000256" key="2">
    <source>
        <dbReference type="ARBA" id="ARBA00023015"/>
    </source>
</evidence>
<organism evidence="9 10">
    <name type="scientific">Rhodovastum atsumiense</name>
    <dbReference type="NCBI Taxonomy" id="504468"/>
    <lineage>
        <taxon>Bacteria</taxon>
        <taxon>Pseudomonadati</taxon>
        <taxon>Pseudomonadota</taxon>
        <taxon>Alphaproteobacteria</taxon>
        <taxon>Acetobacterales</taxon>
        <taxon>Acetobacteraceae</taxon>
        <taxon>Rhodovastum</taxon>
    </lineage>
</organism>
<dbReference type="PANTHER" id="PTHR43133">
    <property type="entry name" value="RNA POLYMERASE ECF-TYPE SIGMA FACTO"/>
    <property type="match status" value="1"/>
</dbReference>
<evidence type="ECO:0000259" key="8">
    <source>
        <dbReference type="Pfam" id="PF08281"/>
    </source>
</evidence>
<keyword evidence="10" id="KW-1185">Reference proteome</keyword>
<evidence type="ECO:0000256" key="4">
    <source>
        <dbReference type="ARBA" id="ARBA00023125"/>
    </source>
</evidence>
<dbReference type="Gene3D" id="1.10.10.10">
    <property type="entry name" value="Winged helix-like DNA-binding domain superfamily/Winged helix DNA-binding domain"/>
    <property type="match status" value="1"/>
</dbReference>
<proteinExistence type="inferred from homology"/>
<keyword evidence="2 6" id="KW-0805">Transcription regulation</keyword>
<dbReference type="InterPro" id="IPR039425">
    <property type="entry name" value="RNA_pol_sigma-70-like"/>
</dbReference>
<dbReference type="GO" id="GO:0006352">
    <property type="term" value="P:DNA-templated transcription initiation"/>
    <property type="evidence" value="ECO:0007669"/>
    <property type="project" value="InterPro"/>
</dbReference>